<name>A0AAD6UTU9_9AGAR</name>
<dbReference type="Proteomes" id="UP001219525">
    <property type="component" value="Unassembled WGS sequence"/>
</dbReference>
<dbReference type="EMBL" id="JARJCW010000096">
    <property type="protein sequence ID" value="KAJ7194750.1"/>
    <property type="molecule type" value="Genomic_DNA"/>
</dbReference>
<accession>A0AAD6UTU9</accession>
<feature type="region of interest" description="Disordered" evidence="1">
    <location>
        <begin position="43"/>
        <end position="97"/>
    </location>
</feature>
<protein>
    <submittedName>
        <fullName evidence="2">Uncharacterized protein</fullName>
    </submittedName>
</protein>
<reference evidence="2" key="1">
    <citation type="submission" date="2023-03" db="EMBL/GenBank/DDBJ databases">
        <title>Massive genome expansion in bonnet fungi (Mycena s.s.) driven by repeated elements and novel gene families across ecological guilds.</title>
        <authorList>
            <consortium name="Lawrence Berkeley National Laboratory"/>
            <person name="Harder C.B."/>
            <person name="Miyauchi S."/>
            <person name="Viragh M."/>
            <person name="Kuo A."/>
            <person name="Thoen E."/>
            <person name="Andreopoulos B."/>
            <person name="Lu D."/>
            <person name="Skrede I."/>
            <person name="Drula E."/>
            <person name="Henrissat B."/>
            <person name="Morin E."/>
            <person name="Kohler A."/>
            <person name="Barry K."/>
            <person name="LaButti K."/>
            <person name="Morin E."/>
            <person name="Salamov A."/>
            <person name="Lipzen A."/>
            <person name="Mereny Z."/>
            <person name="Hegedus B."/>
            <person name="Baldrian P."/>
            <person name="Stursova M."/>
            <person name="Weitz H."/>
            <person name="Taylor A."/>
            <person name="Grigoriev I.V."/>
            <person name="Nagy L.G."/>
            <person name="Martin F."/>
            <person name="Kauserud H."/>
        </authorList>
    </citation>
    <scope>NUCLEOTIDE SEQUENCE</scope>
    <source>
        <strain evidence="2">9144</strain>
    </source>
</reference>
<sequence length="161" mass="17628">MSSTITPLTSNSSNSSGGLSRLSQSTDATDALQFFLVTKDLIIEVDEDKDEDKDEDDEDKDDEDDEDEDDLGSEEGSEEDSEDKGKGRPTAIEVSKEEWEFGAGQADVDMADPVPDFQHWPHCLCDVEDPKKDGPCVHLLIGAVQLWGNLYGDSPSRMQAG</sequence>
<keyword evidence="3" id="KW-1185">Reference proteome</keyword>
<feature type="region of interest" description="Disordered" evidence="1">
    <location>
        <begin position="1"/>
        <end position="24"/>
    </location>
</feature>
<evidence type="ECO:0000313" key="2">
    <source>
        <dbReference type="EMBL" id="KAJ7194750.1"/>
    </source>
</evidence>
<proteinExistence type="predicted"/>
<organism evidence="2 3">
    <name type="scientific">Mycena pura</name>
    <dbReference type="NCBI Taxonomy" id="153505"/>
    <lineage>
        <taxon>Eukaryota</taxon>
        <taxon>Fungi</taxon>
        <taxon>Dikarya</taxon>
        <taxon>Basidiomycota</taxon>
        <taxon>Agaricomycotina</taxon>
        <taxon>Agaricomycetes</taxon>
        <taxon>Agaricomycetidae</taxon>
        <taxon>Agaricales</taxon>
        <taxon>Marasmiineae</taxon>
        <taxon>Mycenaceae</taxon>
        <taxon>Mycena</taxon>
    </lineage>
</organism>
<evidence type="ECO:0000313" key="3">
    <source>
        <dbReference type="Proteomes" id="UP001219525"/>
    </source>
</evidence>
<gene>
    <name evidence="2" type="ORF">GGX14DRAFT_404533</name>
</gene>
<evidence type="ECO:0000256" key="1">
    <source>
        <dbReference type="SAM" id="MobiDB-lite"/>
    </source>
</evidence>
<comment type="caution">
    <text evidence="2">The sequence shown here is derived from an EMBL/GenBank/DDBJ whole genome shotgun (WGS) entry which is preliminary data.</text>
</comment>
<dbReference type="AlphaFoldDB" id="A0AAD6UTU9"/>
<feature type="compositionally biased region" description="Acidic residues" evidence="1">
    <location>
        <begin position="43"/>
        <end position="82"/>
    </location>
</feature>